<sequence length="140" mass="16583">MKKPAISYIINMKIPKIILWCYLIWYFSILSIYFEPSLRLWASSLGISLIIGFALLLSTNQQGVKQDIWIKIRLFLFPFCVSSYSATIKGHDFILLFPNNSKHLFIGITNCLLFIFFIWITKRVYKFYAKKKYEVYNQIS</sequence>
<evidence type="ECO:0000313" key="2">
    <source>
        <dbReference type="EMBL" id="MBD0726427.1"/>
    </source>
</evidence>
<evidence type="ECO:0000313" key="3">
    <source>
        <dbReference type="Proteomes" id="UP000661715"/>
    </source>
</evidence>
<feature type="transmembrane region" description="Helical" evidence="1">
    <location>
        <begin position="17"/>
        <end position="34"/>
    </location>
</feature>
<keyword evidence="1" id="KW-0812">Transmembrane</keyword>
<evidence type="ECO:0008006" key="4">
    <source>
        <dbReference type="Google" id="ProtNLM"/>
    </source>
</evidence>
<keyword evidence="1" id="KW-0472">Membrane</keyword>
<dbReference type="EMBL" id="NASZ01000028">
    <property type="protein sequence ID" value="MBD0726427.1"/>
    <property type="molecule type" value="Genomic_DNA"/>
</dbReference>
<gene>
    <name evidence="2" type="ORF">B6A10_14700</name>
</gene>
<comment type="caution">
    <text evidence="2">The sequence shown here is derived from an EMBL/GenBank/DDBJ whole genome shotgun (WGS) entry which is preliminary data.</text>
</comment>
<feature type="transmembrane region" description="Helical" evidence="1">
    <location>
        <begin position="70"/>
        <end position="88"/>
    </location>
</feature>
<protein>
    <recommendedName>
        <fullName evidence="4">Transmembrane protein</fullName>
    </recommendedName>
</protein>
<dbReference type="RefSeq" id="WP_188221456.1">
    <property type="nucleotide sequence ID" value="NZ_NASZ01000028.1"/>
</dbReference>
<feature type="transmembrane region" description="Helical" evidence="1">
    <location>
        <begin position="103"/>
        <end position="121"/>
    </location>
</feature>
<accession>A0ABR7UVS3</accession>
<feature type="transmembrane region" description="Helical" evidence="1">
    <location>
        <begin position="40"/>
        <end position="58"/>
    </location>
</feature>
<proteinExistence type="predicted"/>
<organism evidence="2 3">
    <name type="scientific">Flavobacterium pokkalii</name>
    <dbReference type="NCBI Taxonomy" id="1940408"/>
    <lineage>
        <taxon>Bacteria</taxon>
        <taxon>Pseudomonadati</taxon>
        <taxon>Bacteroidota</taxon>
        <taxon>Flavobacteriia</taxon>
        <taxon>Flavobacteriales</taxon>
        <taxon>Flavobacteriaceae</taxon>
        <taxon>Flavobacterium</taxon>
    </lineage>
</organism>
<keyword evidence="1" id="KW-1133">Transmembrane helix</keyword>
<evidence type="ECO:0000256" key="1">
    <source>
        <dbReference type="SAM" id="Phobius"/>
    </source>
</evidence>
<name>A0ABR7UVS3_9FLAO</name>
<dbReference type="Proteomes" id="UP000661715">
    <property type="component" value="Unassembled WGS sequence"/>
</dbReference>
<reference evidence="2 3" key="1">
    <citation type="journal article" date="2020" name="Microbiol. Res.">
        <title>Flavobacterium pokkalii sp. nov., a novel plant growth promoting native rhizobacteria isolated from pokkali rice grown in coastal saline affected agricultural regions of southern India, Kerala.</title>
        <authorList>
            <person name="Menon R.R."/>
            <person name="Kumari S."/>
            <person name="Viver T."/>
            <person name="Rameshkumar N."/>
        </authorList>
    </citation>
    <scope>NUCLEOTIDE SEQUENCE [LARGE SCALE GENOMIC DNA]</scope>
    <source>
        <strain evidence="2 3">L1I52</strain>
    </source>
</reference>
<keyword evidence="3" id="KW-1185">Reference proteome</keyword>